<dbReference type="KEGG" id="atl:Athai_40970"/>
<evidence type="ECO:0000256" key="1">
    <source>
        <dbReference type="ARBA" id="ARBA00022553"/>
    </source>
</evidence>
<dbReference type="Gene3D" id="1.10.10.10">
    <property type="entry name" value="Winged helix-like DNA-binding domain superfamily/Winged helix DNA-binding domain"/>
    <property type="match status" value="1"/>
</dbReference>
<dbReference type="Proteomes" id="UP000611640">
    <property type="component" value="Chromosome"/>
</dbReference>
<organism evidence="10 11">
    <name type="scientific">Actinocatenispora thailandica</name>
    <dbReference type="NCBI Taxonomy" id="227318"/>
    <lineage>
        <taxon>Bacteria</taxon>
        <taxon>Bacillati</taxon>
        <taxon>Actinomycetota</taxon>
        <taxon>Actinomycetes</taxon>
        <taxon>Micromonosporales</taxon>
        <taxon>Micromonosporaceae</taxon>
        <taxon>Actinocatenispora</taxon>
    </lineage>
</organism>
<evidence type="ECO:0000313" key="11">
    <source>
        <dbReference type="Proteomes" id="UP000611640"/>
    </source>
</evidence>
<proteinExistence type="predicted"/>
<feature type="domain" description="Response regulatory" evidence="8">
    <location>
        <begin position="2"/>
        <end position="112"/>
    </location>
</feature>
<evidence type="ECO:0000256" key="7">
    <source>
        <dbReference type="PROSITE-ProRule" id="PRU01091"/>
    </source>
</evidence>
<reference evidence="10 11" key="1">
    <citation type="submission" date="2020-08" db="EMBL/GenBank/DDBJ databases">
        <title>Whole genome shotgun sequence of Actinocatenispora thailandica NBRC 105041.</title>
        <authorList>
            <person name="Komaki H."/>
            <person name="Tamura T."/>
        </authorList>
    </citation>
    <scope>NUCLEOTIDE SEQUENCE [LARGE SCALE GENOMIC DNA]</scope>
    <source>
        <strain evidence="10 11">NBRC 105041</strain>
    </source>
</reference>
<evidence type="ECO:0000313" key="10">
    <source>
        <dbReference type="EMBL" id="BCJ36594.1"/>
    </source>
</evidence>
<sequence>MEILVVEDDPRLADALCVALHRRGYGVTHAGTGEAALAAPNCDLVLLDLGLPDMDGLVVCKQLQERSDVAVIVLTVRGEERDRVLGLRTGADDYLVKPFSMAELTARIEAVLRRHRPRPAGPVTVGDLRIDTEARQVQIGTEPVALRPKEYELLVVLARQAGAVVPRQRLIMEVWRSTWPGAARTLEVHVGSLRGKIAAAGRIEAVHGVGYRFDPRES</sequence>
<dbReference type="AlphaFoldDB" id="A0A7R7DRL2"/>
<dbReference type="InterPro" id="IPR001789">
    <property type="entry name" value="Sig_transdc_resp-reg_receiver"/>
</dbReference>
<evidence type="ECO:0000256" key="3">
    <source>
        <dbReference type="ARBA" id="ARBA00023015"/>
    </source>
</evidence>
<dbReference type="EMBL" id="AP023355">
    <property type="protein sequence ID" value="BCJ36594.1"/>
    <property type="molecule type" value="Genomic_DNA"/>
</dbReference>
<dbReference type="SMART" id="SM00448">
    <property type="entry name" value="REC"/>
    <property type="match status" value="1"/>
</dbReference>
<keyword evidence="4 7" id="KW-0238">DNA-binding</keyword>
<dbReference type="Gene3D" id="6.10.250.690">
    <property type="match status" value="1"/>
</dbReference>
<dbReference type="Gene3D" id="3.40.50.2300">
    <property type="match status" value="1"/>
</dbReference>
<dbReference type="Pfam" id="PF00486">
    <property type="entry name" value="Trans_reg_C"/>
    <property type="match status" value="1"/>
</dbReference>
<feature type="DNA-binding region" description="OmpR/PhoB-type" evidence="7">
    <location>
        <begin position="120"/>
        <end position="215"/>
    </location>
</feature>
<evidence type="ECO:0000259" key="9">
    <source>
        <dbReference type="PROSITE" id="PS51755"/>
    </source>
</evidence>
<dbReference type="InterPro" id="IPR036388">
    <property type="entry name" value="WH-like_DNA-bd_sf"/>
</dbReference>
<keyword evidence="11" id="KW-1185">Reference proteome</keyword>
<dbReference type="SUPFAM" id="SSF52172">
    <property type="entry name" value="CheY-like"/>
    <property type="match status" value="1"/>
</dbReference>
<keyword evidence="5" id="KW-0804">Transcription</keyword>
<dbReference type="Pfam" id="PF00072">
    <property type="entry name" value="Response_reg"/>
    <property type="match status" value="1"/>
</dbReference>
<evidence type="ECO:0000259" key="8">
    <source>
        <dbReference type="PROSITE" id="PS50110"/>
    </source>
</evidence>
<evidence type="ECO:0000256" key="2">
    <source>
        <dbReference type="ARBA" id="ARBA00023012"/>
    </source>
</evidence>
<feature type="modified residue" description="4-aspartylphosphate" evidence="6">
    <location>
        <position position="48"/>
    </location>
</feature>
<name>A0A7R7DRL2_9ACTN</name>
<dbReference type="PANTHER" id="PTHR48111">
    <property type="entry name" value="REGULATOR OF RPOS"/>
    <property type="match status" value="1"/>
</dbReference>
<dbReference type="PANTHER" id="PTHR48111:SF1">
    <property type="entry name" value="TWO-COMPONENT RESPONSE REGULATOR ORR33"/>
    <property type="match status" value="1"/>
</dbReference>
<dbReference type="PROSITE" id="PS51755">
    <property type="entry name" value="OMPR_PHOB"/>
    <property type="match status" value="1"/>
</dbReference>
<gene>
    <name evidence="10" type="ORF">Athai_40970</name>
</gene>
<accession>A0A7R7DRL2</accession>
<dbReference type="SMART" id="SM00862">
    <property type="entry name" value="Trans_reg_C"/>
    <property type="match status" value="1"/>
</dbReference>
<dbReference type="GO" id="GO:0006355">
    <property type="term" value="P:regulation of DNA-templated transcription"/>
    <property type="evidence" value="ECO:0007669"/>
    <property type="project" value="InterPro"/>
</dbReference>
<dbReference type="InterPro" id="IPR001867">
    <property type="entry name" value="OmpR/PhoB-type_DNA-bd"/>
</dbReference>
<evidence type="ECO:0000256" key="5">
    <source>
        <dbReference type="ARBA" id="ARBA00023163"/>
    </source>
</evidence>
<dbReference type="PROSITE" id="PS50110">
    <property type="entry name" value="RESPONSE_REGULATORY"/>
    <property type="match status" value="1"/>
</dbReference>
<evidence type="ECO:0000256" key="6">
    <source>
        <dbReference type="PROSITE-ProRule" id="PRU00169"/>
    </source>
</evidence>
<keyword evidence="2" id="KW-0902">Two-component regulatory system</keyword>
<dbReference type="GO" id="GO:0000976">
    <property type="term" value="F:transcription cis-regulatory region binding"/>
    <property type="evidence" value="ECO:0007669"/>
    <property type="project" value="TreeGrafter"/>
</dbReference>
<dbReference type="GO" id="GO:0000156">
    <property type="term" value="F:phosphorelay response regulator activity"/>
    <property type="evidence" value="ECO:0007669"/>
    <property type="project" value="TreeGrafter"/>
</dbReference>
<dbReference type="InterPro" id="IPR039420">
    <property type="entry name" value="WalR-like"/>
</dbReference>
<keyword evidence="3" id="KW-0805">Transcription regulation</keyword>
<feature type="domain" description="OmpR/PhoB-type" evidence="9">
    <location>
        <begin position="120"/>
        <end position="215"/>
    </location>
</feature>
<keyword evidence="1 6" id="KW-0597">Phosphoprotein</keyword>
<dbReference type="GO" id="GO:0032993">
    <property type="term" value="C:protein-DNA complex"/>
    <property type="evidence" value="ECO:0007669"/>
    <property type="project" value="TreeGrafter"/>
</dbReference>
<dbReference type="CDD" id="cd00383">
    <property type="entry name" value="trans_reg_C"/>
    <property type="match status" value="1"/>
</dbReference>
<dbReference type="RefSeq" id="WP_203962945.1">
    <property type="nucleotide sequence ID" value="NZ_AP023355.1"/>
</dbReference>
<dbReference type="GO" id="GO:0005829">
    <property type="term" value="C:cytosol"/>
    <property type="evidence" value="ECO:0007669"/>
    <property type="project" value="TreeGrafter"/>
</dbReference>
<dbReference type="InterPro" id="IPR011006">
    <property type="entry name" value="CheY-like_superfamily"/>
</dbReference>
<protein>
    <submittedName>
        <fullName evidence="10">DNA-binding response regulator</fullName>
    </submittedName>
</protein>
<evidence type="ECO:0000256" key="4">
    <source>
        <dbReference type="ARBA" id="ARBA00023125"/>
    </source>
</evidence>